<feature type="transmembrane region" description="Helical" evidence="1">
    <location>
        <begin position="6"/>
        <end position="27"/>
    </location>
</feature>
<dbReference type="RefSeq" id="WP_256789392.1">
    <property type="nucleotide sequence ID" value="NZ_JANIID010000001.1"/>
</dbReference>
<keyword evidence="1" id="KW-0472">Membrane</keyword>
<reference evidence="2" key="1">
    <citation type="submission" date="2022-06" db="EMBL/GenBank/DDBJ databases">
        <title>WGS of actinobacteria.</title>
        <authorList>
            <person name="Thawai C."/>
        </authorList>
    </citation>
    <scope>NUCLEOTIDE SEQUENCE</scope>
    <source>
        <strain evidence="2">AA8</strain>
    </source>
</reference>
<name>A0A9X2LBP8_9ACTN</name>
<dbReference type="InterPro" id="IPR000801">
    <property type="entry name" value="Esterase-like"/>
</dbReference>
<evidence type="ECO:0000313" key="3">
    <source>
        <dbReference type="Proteomes" id="UP001142374"/>
    </source>
</evidence>
<dbReference type="PANTHER" id="PTHR48098:SF1">
    <property type="entry name" value="DIACYLGLYCEROL ACYLTRANSFERASE_MYCOLYLTRANSFERASE AG85A"/>
    <property type="match status" value="1"/>
</dbReference>
<keyword evidence="1" id="KW-1133">Transmembrane helix</keyword>
<comment type="caution">
    <text evidence="2">The sequence shown here is derived from an EMBL/GenBank/DDBJ whole genome shotgun (WGS) entry which is preliminary data.</text>
</comment>
<sequence length="378" mass="41260">MGLTSRTFLLVLVLIALAVSALALWLWPRAARKGPLAVAGRLGLLVVTQVSVLAVLLVAANNEYGFYSTWNELLGRASSKQVLQPGTKDGRRPPALTVRGQESIGLKGTREKAGQVDRVEIRGPVSGLSMDGYAYLPPEYFQKEHEKEKFPVVVVITGQPGVSKNLITQLKVPQAASSAIMKKEVRPTIYLLVRPSVVADRDTNCTDVPGGPQALTFFNEDVPLAVTDVYRASDAPGSWGAVGNSTGGYCALKLAMTNPARYGAAAGLSADYFARQDGRTGDLYAGSKAYRNENDLTWRLEHMPPPPVSLLVSTSRNESNYEPSLKFAQKAKPPLKVDKLVRDEGGHNFQTWREEYPVVLRWLDKELKELTAPRKSGQ</sequence>
<organism evidence="2 3">
    <name type="scientific">Streptomyces telluris</name>
    <dbReference type="NCBI Taxonomy" id="2720021"/>
    <lineage>
        <taxon>Bacteria</taxon>
        <taxon>Bacillati</taxon>
        <taxon>Actinomycetota</taxon>
        <taxon>Actinomycetes</taxon>
        <taxon>Kitasatosporales</taxon>
        <taxon>Streptomycetaceae</taxon>
        <taxon>Streptomyces</taxon>
    </lineage>
</organism>
<dbReference type="Pfam" id="PF00756">
    <property type="entry name" value="Esterase"/>
    <property type="match status" value="1"/>
</dbReference>
<dbReference type="InterPro" id="IPR050583">
    <property type="entry name" value="Mycobacterial_A85_antigen"/>
</dbReference>
<evidence type="ECO:0000313" key="2">
    <source>
        <dbReference type="EMBL" id="MCQ8768302.1"/>
    </source>
</evidence>
<dbReference type="SUPFAM" id="SSF53474">
    <property type="entry name" value="alpha/beta-Hydrolases"/>
    <property type="match status" value="1"/>
</dbReference>
<evidence type="ECO:0000256" key="1">
    <source>
        <dbReference type="SAM" id="Phobius"/>
    </source>
</evidence>
<keyword evidence="2" id="KW-0378">Hydrolase</keyword>
<dbReference type="GO" id="GO:0016747">
    <property type="term" value="F:acyltransferase activity, transferring groups other than amino-acyl groups"/>
    <property type="evidence" value="ECO:0007669"/>
    <property type="project" value="TreeGrafter"/>
</dbReference>
<proteinExistence type="predicted"/>
<dbReference type="InterPro" id="IPR029058">
    <property type="entry name" value="AB_hydrolase_fold"/>
</dbReference>
<keyword evidence="3" id="KW-1185">Reference proteome</keyword>
<feature type="transmembrane region" description="Helical" evidence="1">
    <location>
        <begin position="39"/>
        <end position="60"/>
    </location>
</feature>
<protein>
    <submittedName>
        <fullName evidence="2">Alpha/beta hydrolase-fold protein</fullName>
    </submittedName>
</protein>
<dbReference type="Gene3D" id="3.40.50.1820">
    <property type="entry name" value="alpha/beta hydrolase"/>
    <property type="match status" value="1"/>
</dbReference>
<dbReference type="EMBL" id="JANIID010000001">
    <property type="protein sequence ID" value="MCQ8768302.1"/>
    <property type="molecule type" value="Genomic_DNA"/>
</dbReference>
<dbReference type="PANTHER" id="PTHR48098">
    <property type="entry name" value="ENTEROCHELIN ESTERASE-RELATED"/>
    <property type="match status" value="1"/>
</dbReference>
<gene>
    <name evidence="2" type="ORF">NQU55_00675</name>
</gene>
<dbReference type="AlphaFoldDB" id="A0A9X2LBP8"/>
<accession>A0A9X2LBP8</accession>
<keyword evidence="1" id="KW-0812">Transmembrane</keyword>
<dbReference type="GO" id="GO:0016787">
    <property type="term" value="F:hydrolase activity"/>
    <property type="evidence" value="ECO:0007669"/>
    <property type="project" value="UniProtKB-KW"/>
</dbReference>
<dbReference type="Proteomes" id="UP001142374">
    <property type="component" value="Unassembled WGS sequence"/>
</dbReference>